<gene>
    <name evidence="2" type="ORF">C1E23_11760</name>
</gene>
<comment type="caution">
    <text evidence="2">The sequence shown here is derived from an EMBL/GenBank/DDBJ whole genome shotgun (WGS) entry which is preliminary data.</text>
</comment>
<evidence type="ECO:0000313" key="2">
    <source>
        <dbReference type="EMBL" id="RZQ52843.1"/>
    </source>
</evidence>
<sequence>MLRLGFIPFSYYVISDCFNFSSHKSISADVLFKQIKFTGVQALTLVITISFVTSILIVVQG</sequence>
<dbReference type="Proteomes" id="UP000291338">
    <property type="component" value="Unassembled WGS sequence"/>
</dbReference>
<protein>
    <submittedName>
        <fullName evidence="2">Uncharacterized protein</fullName>
    </submittedName>
</protein>
<reference evidence="2 3" key="1">
    <citation type="submission" date="2018-01" db="EMBL/GenBank/DDBJ databases">
        <title>Co-occurrence of chitin degradation, pigmentation and bioactivity in marine Pseudoalteromonas.</title>
        <authorList>
            <person name="Paulsen S."/>
            <person name="Gram L."/>
            <person name="Machado H."/>
        </authorList>
    </citation>
    <scope>NUCLEOTIDE SEQUENCE [LARGE SCALE GENOMIC DNA]</scope>
    <source>
        <strain evidence="2 3">S3898</strain>
    </source>
</reference>
<proteinExistence type="predicted"/>
<evidence type="ECO:0000313" key="3">
    <source>
        <dbReference type="Proteomes" id="UP000291338"/>
    </source>
</evidence>
<keyword evidence="1" id="KW-1133">Transmembrane helix</keyword>
<dbReference type="EMBL" id="PPSX01000041">
    <property type="protein sequence ID" value="RZQ52843.1"/>
    <property type="molecule type" value="Genomic_DNA"/>
</dbReference>
<evidence type="ECO:0000256" key="1">
    <source>
        <dbReference type="SAM" id="Phobius"/>
    </source>
</evidence>
<organism evidence="2 3">
    <name type="scientific">Pseudoalteromonas phenolica</name>
    <dbReference type="NCBI Taxonomy" id="161398"/>
    <lineage>
        <taxon>Bacteria</taxon>
        <taxon>Pseudomonadati</taxon>
        <taxon>Pseudomonadota</taxon>
        <taxon>Gammaproteobacteria</taxon>
        <taxon>Alteromonadales</taxon>
        <taxon>Pseudoalteromonadaceae</taxon>
        <taxon>Pseudoalteromonas</taxon>
    </lineage>
</organism>
<accession>A0A4Q7IKW1</accession>
<name>A0A4Q7IKW1_9GAMM</name>
<keyword evidence="1" id="KW-0472">Membrane</keyword>
<feature type="transmembrane region" description="Helical" evidence="1">
    <location>
        <begin position="40"/>
        <end position="59"/>
    </location>
</feature>
<dbReference type="AlphaFoldDB" id="A0A4Q7IKW1"/>
<keyword evidence="1" id="KW-0812">Transmembrane</keyword>